<evidence type="ECO:0000256" key="7">
    <source>
        <dbReference type="ARBA" id="ARBA00036823"/>
    </source>
</evidence>
<accession>A0A4U0WZE3</accession>
<evidence type="ECO:0000256" key="10">
    <source>
        <dbReference type="ARBA" id="ARBA00041631"/>
    </source>
</evidence>
<evidence type="ECO:0000256" key="2">
    <source>
        <dbReference type="ARBA" id="ARBA00005851"/>
    </source>
</evidence>
<evidence type="ECO:0000256" key="1">
    <source>
        <dbReference type="ARBA" id="ARBA00004613"/>
    </source>
</evidence>
<proteinExistence type="inferred from homology"/>
<dbReference type="PANTHER" id="PTHR11954:SF6">
    <property type="entry name" value="MACROPHAGE MIGRATION INHIBITORY FACTOR"/>
    <property type="match status" value="1"/>
</dbReference>
<dbReference type="GO" id="GO:0050178">
    <property type="term" value="F:phenylpyruvate tautomerase activity"/>
    <property type="evidence" value="ECO:0007669"/>
    <property type="project" value="UniProtKB-EC"/>
</dbReference>
<dbReference type="EC" id="5.3.2.1" evidence="9"/>
<keyword evidence="5" id="KW-0413">Isomerase</keyword>
<keyword evidence="3" id="KW-0202">Cytokine</keyword>
<sequence>MPHSTDAASPYSRDYESFSLPDAFPKAAGTEIVSTTLSMPGRDGEPQFSPVLSTFSYEDRARPSSLLASGAHYGEQRFNSRPIEYGAPGEKKDAGLRHSHYGTKRRTQYYEDQFSYKESATGTARERVSKDSVVIAELRTNIKDEYSLVTGLSHHLSTRYARPENFIMVGVDHSACLLLGGSFDPAYTLTITAIPSLLQPTTNKRNAALIQAFMTEILSVPADRGVIKFQHIAEENLATNGATLLGEIEKVDKQMAEENGGGIKRALTKLTEELEPEAQ</sequence>
<dbReference type="InterPro" id="IPR014347">
    <property type="entry name" value="Tautomerase/MIF_sf"/>
</dbReference>
<dbReference type="GO" id="GO:0005576">
    <property type="term" value="C:extracellular region"/>
    <property type="evidence" value="ECO:0007669"/>
    <property type="project" value="UniProtKB-SubCell"/>
</dbReference>
<organism evidence="13 14">
    <name type="scientific">Cryomyces minteri</name>
    <dbReference type="NCBI Taxonomy" id="331657"/>
    <lineage>
        <taxon>Eukaryota</taxon>
        <taxon>Fungi</taxon>
        <taxon>Dikarya</taxon>
        <taxon>Ascomycota</taxon>
        <taxon>Pezizomycotina</taxon>
        <taxon>Dothideomycetes</taxon>
        <taxon>Dothideomycetes incertae sedis</taxon>
        <taxon>Cryomyces</taxon>
    </lineage>
</organism>
<dbReference type="EMBL" id="NAJN01000747">
    <property type="protein sequence ID" value="TKA69230.1"/>
    <property type="molecule type" value="Genomic_DNA"/>
</dbReference>
<comment type="catalytic activity">
    <reaction evidence="6">
        <text>3-phenylpyruvate = enol-phenylpyruvate</text>
        <dbReference type="Rhea" id="RHEA:17097"/>
        <dbReference type="ChEBI" id="CHEBI:16815"/>
        <dbReference type="ChEBI" id="CHEBI:18005"/>
        <dbReference type="EC" id="5.3.2.1"/>
    </reaction>
</comment>
<evidence type="ECO:0000256" key="8">
    <source>
        <dbReference type="ARBA" id="ARBA00038932"/>
    </source>
</evidence>
<evidence type="ECO:0000256" key="12">
    <source>
        <dbReference type="ARBA" id="ARBA00042730"/>
    </source>
</evidence>
<protein>
    <recommendedName>
        <fullName evidence="12">L-dopachrome isomerase</fullName>
        <ecNumber evidence="9">5.3.2.1</ecNumber>
        <ecNumber evidence="8">5.3.3.12</ecNumber>
    </recommendedName>
    <alternativeName>
        <fullName evidence="10">L-dopachrome tautomerase</fullName>
    </alternativeName>
    <alternativeName>
        <fullName evidence="11">Phenylpyruvate tautomerase</fullName>
    </alternativeName>
</protein>
<keyword evidence="4" id="KW-0964">Secreted</keyword>
<comment type="caution">
    <text evidence="13">The sequence shown here is derived from an EMBL/GenBank/DDBJ whole genome shotgun (WGS) entry which is preliminary data.</text>
</comment>
<evidence type="ECO:0000256" key="9">
    <source>
        <dbReference type="ARBA" id="ARBA00039086"/>
    </source>
</evidence>
<dbReference type="OrthoDB" id="255819at2759"/>
<feature type="non-terminal residue" evidence="13">
    <location>
        <position position="279"/>
    </location>
</feature>
<evidence type="ECO:0000313" key="14">
    <source>
        <dbReference type="Proteomes" id="UP000308768"/>
    </source>
</evidence>
<evidence type="ECO:0000256" key="4">
    <source>
        <dbReference type="ARBA" id="ARBA00022525"/>
    </source>
</evidence>
<dbReference type="Pfam" id="PF01187">
    <property type="entry name" value="MIF"/>
    <property type="match status" value="1"/>
</dbReference>
<comment type="catalytic activity">
    <reaction evidence="7">
        <text>L-dopachrome = 5,6-dihydroxyindole-2-carboxylate</text>
        <dbReference type="Rhea" id="RHEA:13041"/>
        <dbReference type="ChEBI" id="CHEBI:16875"/>
        <dbReference type="ChEBI" id="CHEBI:57509"/>
        <dbReference type="EC" id="5.3.3.12"/>
    </reaction>
</comment>
<comment type="subcellular location">
    <subcellularLocation>
        <location evidence="1">Secreted</location>
    </subcellularLocation>
</comment>
<dbReference type="STRING" id="331657.A0A4U0WZE3"/>
<evidence type="ECO:0000256" key="5">
    <source>
        <dbReference type="ARBA" id="ARBA00023235"/>
    </source>
</evidence>
<keyword evidence="14" id="KW-1185">Reference proteome</keyword>
<dbReference type="AlphaFoldDB" id="A0A4U0WZE3"/>
<dbReference type="Gene3D" id="3.30.429.10">
    <property type="entry name" value="Macrophage Migration Inhibitory Factor"/>
    <property type="match status" value="1"/>
</dbReference>
<dbReference type="SUPFAM" id="SSF55331">
    <property type="entry name" value="Tautomerase/MIF"/>
    <property type="match status" value="1"/>
</dbReference>
<reference evidence="13 14" key="1">
    <citation type="submission" date="2017-03" db="EMBL/GenBank/DDBJ databases">
        <title>Genomes of endolithic fungi from Antarctica.</title>
        <authorList>
            <person name="Coleine C."/>
            <person name="Masonjones S."/>
            <person name="Stajich J.E."/>
        </authorList>
    </citation>
    <scope>NUCLEOTIDE SEQUENCE [LARGE SCALE GENOMIC DNA]</scope>
    <source>
        <strain evidence="13 14">CCFEE 5187</strain>
    </source>
</reference>
<gene>
    <name evidence="13" type="ORF">B0A49_10732</name>
</gene>
<evidence type="ECO:0000313" key="13">
    <source>
        <dbReference type="EMBL" id="TKA69230.1"/>
    </source>
</evidence>
<evidence type="ECO:0000256" key="11">
    <source>
        <dbReference type="ARBA" id="ARBA00041912"/>
    </source>
</evidence>
<dbReference type="InterPro" id="IPR001398">
    <property type="entry name" value="Macrophage_inhib_fac"/>
</dbReference>
<comment type="similarity">
    <text evidence="2">Belongs to the MIF family.</text>
</comment>
<dbReference type="GO" id="GO:0004167">
    <property type="term" value="F:dopachrome isomerase activity"/>
    <property type="evidence" value="ECO:0007669"/>
    <property type="project" value="UniProtKB-EC"/>
</dbReference>
<evidence type="ECO:0000256" key="6">
    <source>
        <dbReference type="ARBA" id="ARBA00036735"/>
    </source>
</evidence>
<dbReference type="PANTHER" id="PTHR11954">
    <property type="entry name" value="D-DOPACHROME DECARBOXYLASE"/>
    <property type="match status" value="1"/>
</dbReference>
<dbReference type="EC" id="5.3.3.12" evidence="8"/>
<name>A0A4U0WZE3_9PEZI</name>
<dbReference type="Proteomes" id="UP000308768">
    <property type="component" value="Unassembled WGS sequence"/>
</dbReference>
<evidence type="ECO:0000256" key="3">
    <source>
        <dbReference type="ARBA" id="ARBA00022514"/>
    </source>
</evidence>